<comment type="caution">
    <text evidence="1">The sequence shown here is derived from an EMBL/GenBank/DDBJ whole genome shotgun (WGS) entry which is preliminary data.</text>
</comment>
<name>S7XGN0_SPRLO</name>
<keyword evidence="2" id="KW-1185">Reference proteome</keyword>
<dbReference type="Proteomes" id="UP000014978">
    <property type="component" value="Unassembled WGS sequence"/>
</dbReference>
<sequence length="143" mass="16342">MDVCYRGIILSENDNFDNMTASDSQCLESQSIYYNVDSSIDKTGLYSLCDLTIKKGFSIYNINKFLFTNLKYPVYTKIYFKPSDRKMINGYIGNNIQQGNMNETISFSCTRANSSGNKCNRKMIQNGNNIEHQTASDDTLRML</sequence>
<dbReference type="InParanoid" id="S7XGN0"/>
<dbReference type="VEuPathDB" id="MicrosporidiaDB:SLOPH_2422"/>
<proteinExistence type="predicted"/>
<dbReference type="EMBL" id="ATCN01000952">
    <property type="protein sequence ID" value="EPR78194.1"/>
    <property type="molecule type" value="Genomic_DNA"/>
</dbReference>
<dbReference type="AlphaFoldDB" id="S7XGN0"/>
<dbReference type="HOGENOM" id="CLU_1807484_0_0_1"/>
<accession>S7XGN0</accession>
<evidence type="ECO:0000313" key="1">
    <source>
        <dbReference type="EMBL" id="EPR78194.1"/>
    </source>
</evidence>
<evidence type="ECO:0000313" key="2">
    <source>
        <dbReference type="Proteomes" id="UP000014978"/>
    </source>
</evidence>
<gene>
    <name evidence="1" type="ORF">SLOPH_2422</name>
</gene>
<organism evidence="1 2">
    <name type="scientific">Spraguea lophii (strain 42_110)</name>
    <name type="common">Microsporidian parasite</name>
    <dbReference type="NCBI Taxonomy" id="1358809"/>
    <lineage>
        <taxon>Eukaryota</taxon>
        <taxon>Fungi</taxon>
        <taxon>Fungi incertae sedis</taxon>
        <taxon>Microsporidia</taxon>
        <taxon>Spragueidae</taxon>
        <taxon>Spraguea</taxon>
    </lineage>
</organism>
<reference evidence="2" key="1">
    <citation type="journal article" date="2013" name="PLoS Genet.">
        <title>The genome of Spraguea lophii and the basis of host-microsporidian interactions.</title>
        <authorList>
            <person name="Campbell S.E."/>
            <person name="Williams T.A."/>
            <person name="Yousuf A."/>
            <person name="Soanes D.M."/>
            <person name="Paszkiewicz K.H."/>
            <person name="Williams B.A.P."/>
        </authorList>
    </citation>
    <scope>NUCLEOTIDE SEQUENCE [LARGE SCALE GENOMIC DNA]</scope>
    <source>
        <strain evidence="2">42_110</strain>
    </source>
</reference>
<protein>
    <submittedName>
        <fullName evidence="1">Uncharacterized protein</fullName>
    </submittedName>
</protein>